<organism evidence="2">
    <name type="scientific">viral metagenome</name>
    <dbReference type="NCBI Taxonomy" id="1070528"/>
    <lineage>
        <taxon>unclassified sequences</taxon>
        <taxon>metagenomes</taxon>
        <taxon>organismal metagenomes</taxon>
    </lineage>
</organism>
<keyword evidence="1" id="KW-0472">Membrane</keyword>
<dbReference type="EMBL" id="MN740537">
    <property type="protein sequence ID" value="QHU32300.1"/>
    <property type="molecule type" value="Genomic_DNA"/>
</dbReference>
<keyword evidence="1" id="KW-0812">Transmembrane</keyword>
<evidence type="ECO:0000256" key="1">
    <source>
        <dbReference type="SAM" id="Phobius"/>
    </source>
</evidence>
<accession>A0A6C0LPK9</accession>
<reference evidence="2" key="1">
    <citation type="journal article" date="2020" name="Nature">
        <title>Giant virus diversity and host interactions through global metagenomics.</title>
        <authorList>
            <person name="Schulz F."/>
            <person name="Roux S."/>
            <person name="Paez-Espino D."/>
            <person name="Jungbluth S."/>
            <person name="Walsh D.A."/>
            <person name="Denef V.J."/>
            <person name="McMahon K.D."/>
            <person name="Konstantinidis K.T."/>
            <person name="Eloe-Fadrosh E.A."/>
            <person name="Kyrpides N.C."/>
            <person name="Woyke T."/>
        </authorList>
    </citation>
    <scope>NUCLEOTIDE SEQUENCE</scope>
    <source>
        <strain evidence="2">GVMAG-M-3300027963-9</strain>
    </source>
</reference>
<keyword evidence="1" id="KW-1133">Transmembrane helix</keyword>
<feature type="transmembrane region" description="Helical" evidence="1">
    <location>
        <begin position="6"/>
        <end position="24"/>
    </location>
</feature>
<protein>
    <submittedName>
        <fullName evidence="2">Uncharacterized protein</fullName>
    </submittedName>
</protein>
<proteinExistence type="predicted"/>
<evidence type="ECO:0000313" key="2">
    <source>
        <dbReference type="EMBL" id="QHU32300.1"/>
    </source>
</evidence>
<name>A0A6C0LPK9_9ZZZZ</name>
<sequence length="279" mass="30275">MDFTPILIWIFMVGVGAILVSYLIKEFDTETFSFLVREGFSNESSETTFKLNSCPLNSTSYITANGDTECCSVSDIVNKQCNGDILCSLSSSPKSGVDTCSAWLSKEWKKRSTKFCPSTMPNYYGPVESKVGSSKRVEGCSSEAIKSDGTAPQALGGSQCKIYETSEDEYGKSDSCLNLKALESVSCPTKTAEKSILESDKGLPALLACSFVPPNNSSPVPVVCYQEERAKVYMKAKLGGDWEAKLKEKSMALNTMLSLCGTSKNYYIDGSVAAKDVKF</sequence>
<dbReference type="AlphaFoldDB" id="A0A6C0LPK9"/>